<organism evidence="4 5">
    <name type="scientific">Ascodesmis nigricans</name>
    <dbReference type="NCBI Taxonomy" id="341454"/>
    <lineage>
        <taxon>Eukaryota</taxon>
        <taxon>Fungi</taxon>
        <taxon>Dikarya</taxon>
        <taxon>Ascomycota</taxon>
        <taxon>Pezizomycotina</taxon>
        <taxon>Pezizomycetes</taxon>
        <taxon>Pezizales</taxon>
        <taxon>Ascodesmidaceae</taxon>
        <taxon>Ascodesmis</taxon>
    </lineage>
</organism>
<dbReference type="GO" id="GO:0009251">
    <property type="term" value="P:glucan catabolic process"/>
    <property type="evidence" value="ECO:0007669"/>
    <property type="project" value="TreeGrafter"/>
</dbReference>
<dbReference type="Proteomes" id="UP000298138">
    <property type="component" value="Unassembled WGS sequence"/>
</dbReference>
<keyword evidence="3" id="KW-0326">Glycosidase</keyword>
<dbReference type="GO" id="GO:0009986">
    <property type="term" value="C:cell surface"/>
    <property type="evidence" value="ECO:0007669"/>
    <property type="project" value="TreeGrafter"/>
</dbReference>
<comment type="similarity">
    <text evidence="1">Belongs to the glycosyl hydrolase 5 (cellulase A) family.</text>
</comment>
<dbReference type="PANTHER" id="PTHR31297">
    <property type="entry name" value="GLUCAN ENDO-1,6-BETA-GLUCOSIDASE B"/>
    <property type="match status" value="1"/>
</dbReference>
<dbReference type="InterPro" id="IPR017853">
    <property type="entry name" value="GH"/>
</dbReference>
<protein>
    <submittedName>
        <fullName evidence="4">Glycoside hydrolase</fullName>
    </submittedName>
</protein>
<reference evidence="4 5" key="1">
    <citation type="submission" date="2019-04" db="EMBL/GenBank/DDBJ databases">
        <title>Comparative genomics and transcriptomics to analyze fruiting body development in filamentous ascomycetes.</title>
        <authorList>
            <consortium name="DOE Joint Genome Institute"/>
            <person name="Lutkenhaus R."/>
            <person name="Traeger S."/>
            <person name="Breuer J."/>
            <person name="Kuo A."/>
            <person name="Lipzen A."/>
            <person name="Pangilinan J."/>
            <person name="Dilworth D."/>
            <person name="Sandor L."/>
            <person name="Poggeler S."/>
            <person name="Barry K."/>
            <person name="Grigoriev I.V."/>
            <person name="Nowrousian M."/>
        </authorList>
    </citation>
    <scope>NUCLEOTIDE SEQUENCE [LARGE SCALE GENOMIC DNA]</scope>
    <source>
        <strain evidence="4 5">CBS 389.68</strain>
    </source>
</reference>
<dbReference type="OrthoDB" id="1887033at2759"/>
<evidence type="ECO:0000256" key="2">
    <source>
        <dbReference type="ARBA" id="ARBA00022801"/>
    </source>
</evidence>
<evidence type="ECO:0000256" key="1">
    <source>
        <dbReference type="ARBA" id="ARBA00005641"/>
    </source>
</evidence>
<dbReference type="STRING" id="341454.A0A4V3SJU4"/>
<accession>A0A4V3SJU4</accession>
<name>A0A4V3SJU4_9PEZI</name>
<sequence>MAAPMLPPSDRDIFRYRFHHGVNLGSVFVLEKWLYPSMFPDGTEAELDAVIEHGRQHGLEATRKKWEQHWCTAVTGEDLSFISQHATAIRLPIGYYHLGPSFCSNTPFEPVADVYRNAWTFICTFINIATSNGLGVLIDLHALPGGANPDVHSGISRRSRSRHHHNPVMNLMNKLNRHIGVIPDSPQAEFWEKKRYRNLGTAAARRIAEDVMCLDGIVGLQVVNEAVAGAQNKGMWEWYDEVIKAVSEADKAHNHHTGLPVYISDAWDVCSAVQYASRQTYPTIVDTHKYFCFPPTSGKHPDAILSSIPTLPFPAHVAVGEFSSVMSGDSWSKIAPSARDDYVKRFTQAQLQKYRACAGSTYFWTAKMQWMPGGEWGFFEQVQKGNIDFPQPLPADYVLGGRGQKRGQAWREHTEHWGPKWDHSAFARGWDVGWEDGIRFLVKGAVIGFAEAWARKRLLESGETGEYAWEFEHGVMKGVLDVRHFQA</sequence>
<dbReference type="AlphaFoldDB" id="A0A4V3SJU4"/>
<dbReference type="FunCoup" id="A0A4V3SJU4">
    <property type="interactions" value="44"/>
</dbReference>
<dbReference type="GO" id="GO:0046557">
    <property type="term" value="F:glucan endo-1,6-beta-glucosidase activity"/>
    <property type="evidence" value="ECO:0007669"/>
    <property type="project" value="TreeGrafter"/>
</dbReference>
<dbReference type="PANTHER" id="PTHR31297:SF43">
    <property type="entry name" value="GLUCAN 1,3-BETA-GLUCOSIDASE 3"/>
    <property type="match status" value="1"/>
</dbReference>
<dbReference type="EMBL" id="ML220112">
    <property type="protein sequence ID" value="TGZ85275.1"/>
    <property type="molecule type" value="Genomic_DNA"/>
</dbReference>
<gene>
    <name evidence="4" type="ORF">EX30DRAFT_337657</name>
</gene>
<dbReference type="GO" id="GO:0005576">
    <property type="term" value="C:extracellular region"/>
    <property type="evidence" value="ECO:0007669"/>
    <property type="project" value="TreeGrafter"/>
</dbReference>
<dbReference type="SUPFAM" id="SSF51445">
    <property type="entry name" value="(Trans)glycosidases"/>
    <property type="match status" value="1"/>
</dbReference>
<dbReference type="Gene3D" id="3.20.20.80">
    <property type="entry name" value="Glycosidases"/>
    <property type="match status" value="1"/>
</dbReference>
<evidence type="ECO:0000313" key="5">
    <source>
        <dbReference type="Proteomes" id="UP000298138"/>
    </source>
</evidence>
<dbReference type="InterPro" id="IPR050386">
    <property type="entry name" value="Glycosyl_hydrolase_5"/>
</dbReference>
<proteinExistence type="inferred from homology"/>
<evidence type="ECO:0000313" key="4">
    <source>
        <dbReference type="EMBL" id="TGZ85275.1"/>
    </source>
</evidence>
<dbReference type="InParanoid" id="A0A4V3SJU4"/>
<keyword evidence="5" id="KW-1185">Reference proteome</keyword>
<evidence type="ECO:0000256" key="3">
    <source>
        <dbReference type="ARBA" id="ARBA00023295"/>
    </source>
</evidence>
<keyword evidence="2 4" id="KW-0378">Hydrolase</keyword>